<dbReference type="AlphaFoldDB" id="A0A1T3CQK0"/>
<proteinExistence type="predicted"/>
<dbReference type="Proteomes" id="UP000191004">
    <property type="component" value="Unassembled WGS sequence"/>
</dbReference>
<sequence>MPFPKPVAVQGGWQVKESPRQEQDNPVDMRSVPRSAAGVVTDSGDILDRSGKSIGKLAESGDPGQLVGNAVTASGDILDSSGNVLAKATLNEEEEGGEYTTEATEKDQKDLKEQKDDKGWDLMGKGKSAYNTASNLQKPVSQGMDLVSRMQKPSDDEQSTPTDSSIQMNQDDTKEPQEKLEGQEKTLEKAPGKEGEEPISMEDKSDEAKEELGKGLGKDADAEADKLQEEAPKPMEDEGIDKETAGDLQEKPDETSAAFKEGEAVEEGRELAKDEVEEGKDKVEEEGEKIDFSELKGTKVNKAGNLVNKQGDIIGRLVEGDPKQLIGKRADENGQIWNDEGKVIGKAEPLSHHERGDEKDFAPFENFPDAVVEADGRVMFDGKQVGVVVDGDPKRLKGSKVDEDGDILDRRGNVVGKAEAWDEPEAEPEAVVDKSSLAGKRVNKAGNVVDGSGAIWGRVIEGNIKALVGRMCDKEGNVLSESGDIIGKAELVSEGEREGMKEGPFAELSGCTVAKDGTVVTPSGDIVGRLTEGDPKKLFGRQVDEDGDVVDSNGNALGKAERWEPEEVERKKAPYAGRKVNREGNVLDEEGNLIAKLVSGDVSACSGKEVDEDGDVVNYKGDTVGHVALLEDIPKDTEEDIKKREEAETDRKLAAKLAGCIEQSLDKIRPICKMITDKINTAERTPKEELDEEQLVREVKPLIEEGGKILTETNGTIRGLDPDGRIQRNAKHKAGTKEATPEEYHLADVLKELTGTITQTIDNAKSKIEGMPHAKKELNPLWGLLSEPLFQIIAAVGLLLTGVLGLVGKLLSGLGLGGILDNLLGTLGLNRVLDGLGLGGVTDALTGKDKKKK</sequence>
<organism evidence="3 4">
    <name type="scientific">Trichoderma guizhouense</name>
    <dbReference type="NCBI Taxonomy" id="1491466"/>
    <lineage>
        <taxon>Eukaryota</taxon>
        <taxon>Fungi</taxon>
        <taxon>Dikarya</taxon>
        <taxon>Ascomycota</taxon>
        <taxon>Pezizomycotina</taxon>
        <taxon>Sordariomycetes</taxon>
        <taxon>Hypocreomycetidae</taxon>
        <taxon>Hypocreales</taxon>
        <taxon>Hypocreaceae</taxon>
        <taxon>Trichoderma</taxon>
    </lineage>
</organism>
<feature type="region of interest" description="Disordered" evidence="1">
    <location>
        <begin position="1"/>
        <end position="63"/>
    </location>
</feature>
<dbReference type="EMBL" id="LVVK01000009">
    <property type="protein sequence ID" value="OPB43369.1"/>
    <property type="molecule type" value="Genomic_DNA"/>
</dbReference>
<dbReference type="OrthoDB" id="3937590at2759"/>
<evidence type="ECO:0000313" key="3">
    <source>
        <dbReference type="EMBL" id="OPB43369.1"/>
    </source>
</evidence>
<feature type="compositionally biased region" description="Polar residues" evidence="1">
    <location>
        <begin position="159"/>
        <end position="170"/>
    </location>
</feature>
<evidence type="ECO:0000259" key="2">
    <source>
        <dbReference type="Pfam" id="PF22485"/>
    </source>
</evidence>
<name>A0A1T3CQK0_9HYPO</name>
<dbReference type="PANTHER" id="PTHR39461">
    <property type="entry name" value="LEA DOMAIN PROTEIN (AFU_ORTHOLOGUE AFUA_8G04920)"/>
    <property type="match status" value="1"/>
</dbReference>
<dbReference type="Pfam" id="PF12396">
    <property type="entry name" value="DUF3659"/>
    <property type="match status" value="6"/>
</dbReference>
<dbReference type="PANTHER" id="PTHR39461:SF1">
    <property type="entry name" value="LEA DOMAIN PROTEIN (AFU_ORTHOLOGUE AFUA_8G04920)"/>
    <property type="match status" value="1"/>
</dbReference>
<keyword evidence="4" id="KW-1185">Reference proteome</keyword>
<feature type="domain" description="DUF6987" evidence="2">
    <location>
        <begin position="642"/>
        <end position="839"/>
    </location>
</feature>
<gene>
    <name evidence="3" type="ORF">A0O28_0105600</name>
</gene>
<feature type="compositionally biased region" description="Polar residues" evidence="1">
    <location>
        <begin position="129"/>
        <end position="140"/>
    </location>
</feature>
<feature type="region of interest" description="Disordered" evidence="1">
    <location>
        <begin position="90"/>
        <end position="286"/>
    </location>
</feature>
<dbReference type="InterPro" id="IPR022124">
    <property type="entry name" value="DUF3659"/>
</dbReference>
<feature type="compositionally biased region" description="Basic and acidic residues" evidence="1">
    <location>
        <begin position="103"/>
        <end position="120"/>
    </location>
</feature>
<evidence type="ECO:0000256" key="1">
    <source>
        <dbReference type="SAM" id="MobiDB-lite"/>
    </source>
</evidence>
<accession>A0A1T3CQK0</accession>
<comment type="caution">
    <text evidence="3">The sequence shown here is derived from an EMBL/GenBank/DDBJ whole genome shotgun (WGS) entry which is preliminary data.</text>
</comment>
<evidence type="ECO:0000313" key="4">
    <source>
        <dbReference type="Proteomes" id="UP000191004"/>
    </source>
</evidence>
<feature type="compositionally biased region" description="Basic and acidic residues" evidence="1">
    <location>
        <begin position="171"/>
        <end position="286"/>
    </location>
</feature>
<protein>
    <recommendedName>
        <fullName evidence="2">DUF6987 domain-containing protein</fullName>
    </recommendedName>
</protein>
<dbReference type="InterPro" id="IPR054256">
    <property type="entry name" value="DUF6987"/>
</dbReference>
<dbReference type="Pfam" id="PF22485">
    <property type="entry name" value="DUF6987"/>
    <property type="match status" value="1"/>
</dbReference>
<reference evidence="3 4" key="1">
    <citation type="submission" date="2016-04" db="EMBL/GenBank/DDBJ databases">
        <title>Multiple horizontal gene transfer events from other fungi enriched the ability of the initially mycotrophic fungus Trichoderma (Ascomycota) to feed on dead plant biomass.</title>
        <authorList>
            <person name="Atanasova L."/>
            <person name="Chenthamara K."/>
            <person name="Zhang J."/>
            <person name="Grujic M."/>
            <person name="Henrissat B."/>
            <person name="Kuo A."/>
            <person name="Aertz A."/>
            <person name="Salamov A."/>
            <person name="Lipzen A."/>
            <person name="Labutti K."/>
            <person name="Barry K."/>
            <person name="Miao Y."/>
            <person name="Rahimi M.J."/>
            <person name="Shen Q."/>
            <person name="Grigoriev I.V."/>
            <person name="Kubicek C.P."/>
            <person name="Druzhinina I.S."/>
        </authorList>
    </citation>
    <scope>NUCLEOTIDE SEQUENCE [LARGE SCALE GENOMIC DNA]</scope>
    <source>
        <strain evidence="3 4">NJAU 4742</strain>
    </source>
</reference>